<dbReference type="InterPro" id="IPR016084">
    <property type="entry name" value="Haem_Oase-like_multi-hlx"/>
</dbReference>
<organism evidence="1 2">
    <name type="scientific">Opacimonas viscosa</name>
    <dbReference type="NCBI Taxonomy" id="2961944"/>
    <lineage>
        <taxon>Bacteria</taxon>
        <taxon>Pseudomonadati</taxon>
        <taxon>Pseudomonadota</taxon>
        <taxon>Gammaproteobacteria</taxon>
        <taxon>Alteromonadales</taxon>
        <taxon>Alteromonadaceae</taxon>
        <taxon>Opacimonas</taxon>
    </lineage>
</organism>
<proteinExistence type="predicted"/>
<accession>A0AA41WZ54</accession>
<dbReference type="RefSeq" id="WP_254101183.1">
    <property type="nucleotide sequence ID" value="NZ_JANATA010000016.1"/>
</dbReference>
<keyword evidence="2" id="KW-1185">Reference proteome</keyword>
<dbReference type="GO" id="GO:0006788">
    <property type="term" value="P:heme oxidation"/>
    <property type="evidence" value="ECO:0007669"/>
    <property type="project" value="InterPro"/>
</dbReference>
<protein>
    <submittedName>
        <fullName evidence="1">Biliverdin-producing heme oxygenase</fullName>
    </submittedName>
</protein>
<name>A0AA41WZ54_9ALTE</name>
<evidence type="ECO:0000313" key="2">
    <source>
        <dbReference type="Proteomes" id="UP001165413"/>
    </source>
</evidence>
<dbReference type="EMBL" id="JANATA010000016">
    <property type="protein sequence ID" value="MCP3429162.1"/>
    <property type="molecule type" value="Genomic_DNA"/>
</dbReference>
<dbReference type="InterPro" id="IPR016053">
    <property type="entry name" value="Haem_Oase-like"/>
</dbReference>
<dbReference type="Proteomes" id="UP001165413">
    <property type="component" value="Unassembled WGS sequence"/>
</dbReference>
<dbReference type="SUPFAM" id="SSF48613">
    <property type="entry name" value="Heme oxygenase-like"/>
    <property type="match status" value="1"/>
</dbReference>
<sequence length="190" mass="21590">MLSHRLKDETQHMHRAIDQHALLSKLMSNTLTLSEYRDALVCLYDWHRAIEHIVYTNDVLALGLRMQPKHPNLLRDLQNICPFTGDAPAKVAMREVNLAEKLGFIYVIEGATLGGQILGPKVAKTLKRDDITHYYSIYGSATRENFMHNMQLINTLVCSPKEQSMCIKSAQKGFDMLNFILNTKFPNCAA</sequence>
<dbReference type="Pfam" id="PF01126">
    <property type="entry name" value="Heme_oxygenase"/>
    <property type="match status" value="1"/>
</dbReference>
<dbReference type="Gene3D" id="1.20.910.10">
    <property type="entry name" value="Heme oxygenase-like"/>
    <property type="match status" value="1"/>
</dbReference>
<comment type="caution">
    <text evidence="1">The sequence shown here is derived from an EMBL/GenBank/DDBJ whole genome shotgun (WGS) entry which is preliminary data.</text>
</comment>
<gene>
    <name evidence="1" type="ORF">NLF92_09425</name>
</gene>
<dbReference type="AlphaFoldDB" id="A0AA41WZ54"/>
<evidence type="ECO:0000313" key="1">
    <source>
        <dbReference type="EMBL" id="MCP3429162.1"/>
    </source>
</evidence>
<dbReference type="CDD" id="cd19166">
    <property type="entry name" value="HemeO-bac"/>
    <property type="match status" value="1"/>
</dbReference>
<dbReference type="GO" id="GO:0004392">
    <property type="term" value="F:heme oxygenase (decyclizing) activity"/>
    <property type="evidence" value="ECO:0007669"/>
    <property type="project" value="InterPro"/>
</dbReference>
<reference evidence="1" key="1">
    <citation type="submission" date="2022-07" db="EMBL/GenBank/DDBJ databases">
        <title>Characterization of the Novel Bacterium Alteromonas immobilis LMIT006 and Alteromonas gregis LMIT007.</title>
        <authorList>
            <person name="Lin X."/>
        </authorList>
    </citation>
    <scope>NUCLEOTIDE SEQUENCE</scope>
    <source>
        <strain evidence="1">LMIT007</strain>
    </source>
</reference>